<keyword evidence="6" id="KW-0472">Membrane</keyword>
<dbReference type="EMBL" id="SWVK01000011">
    <property type="protein sequence ID" value="NFN35297.1"/>
    <property type="molecule type" value="Genomic_DNA"/>
</dbReference>
<reference evidence="7 8" key="1">
    <citation type="submission" date="2019-04" db="EMBL/GenBank/DDBJ databases">
        <title>Genome sequencing of Clostridium botulinum Groups I-IV and Clostridium butyricum.</title>
        <authorList>
            <person name="Brunt J."/>
            <person name="Van Vliet A.H.M."/>
            <person name="Stringer S.C."/>
            <person name="Carter A.T."/>
            <person name="Peck M.W."/>
        </authorList>
    </citation>
    <scope>NUCLEOTIDE SEQUENCE [LARGE SCALE GENOMIC DNA]</scope>
    <source>
        <strain evidence="7 8">CB-K-33E</strain>
    </source>
</reference>
<evidence type="ECO:0000256" key="4">
    <source>
        <dbReference type="ARBA" id="ARBA00022692"/>
    </source>
</evidence>
<comment type="subcellular location">
    <subcellularLocation>
        <location evidence="1">Cell membrane</location>
        <topology evidence="1">Multi-pass membrane protein</topology>
    </subcellularLocation>
</comment>
<gene>
    <name evidence="7" type="ORF">FDB51_09165</name>
</gene>
<dbReference type="InterPro" id="IPR051539">
    <property type="entry name" value="T4SS-coupling_protein"/>
</dbReference>
<dbReference type="PANTHER" id="PTHR37937:SF1">
    <property type="entry name" value="CONJUGATIVE TRANSFER: DNA TRANSPORT"/>
    <property type="match status" value="1"/>
</dbReference>
<evidence type="ECO:0000256" key="5">
    <source>
        <dbReference type="ARBA" id="ARBA00022989"/>
    </source>
</evidence>
<dbReference type="Proteomes" id="UP000473681">
    <property type="component" value="Unassembled WGS sequence"/>
</dbReference>
<dbReference type="PANTHER" id="PTHR37937">
    <property type="entry name" value="CONJUGATIVE TRANSFER: DNA TRANSPORT"/>
    <property type="match status" value="1"/>
</dbReference>
<name>A0A846JRN9_CLOBO</name>
<evidence type="ECO:0000313" key="7">
    <source>
        <dbReference type="EMBL" id="NFN35297.1"/>
    </source>
</evidence>
<sequence length="523" mass="58715">MEVFMDIIEQLKLFTMLGGGGLVAGEMLSCYFKNKTSKVDKLATSYIASKNSIEDITGETGLILSKDIQLKEKYDFEGSVTIAPTGSGKTSSFFFPNLLSNNIRGSIIVTDPKGELFKLTSKYQEKVCKRKVLKFSPLEPRTSERYNLLTSCKDNSDIVELASTLLFNGALSIELSTGKKTGGAEWIQMAEPLLAAALLYTKNLGYPFNNIEFAFKLIINLSTEQLDSLFNSSNNIDCINQWNIFKTVAGADRTEGSIKITLASNMKLFIDNRINQVGIDSTFDIEKFRKQPTILYVCYPENKSPYLAPFIAPFFGQAINKLIDSYTENNLPITILFDEFGNIGMLSNMSVNVATIRSRKISMNICLQSITQLFQTYGISNGKAILNNLKTKIILPGLSDSDTTNYLSNLCGNKEITICNTNVNKQNITHSYSKTKIKLFEDSELRCLEDNQVLIITSNKQPILSVQNRYYTNDTYTNNIYSDTVKVSHNIMKKINIDNEIEKLRLEIVKDDVVKDVSEELFN</sequence>
<dbReference type="GO" id="GO:0005886">
    <property type="term" value="C:plasma membrane"/>
    <property type="evidence" value="ECO:0007669"/>
    <property type="project" value="UniProtKB-SubCell"/>
</dbReference>
<evidence type="ECO:0000313" key="8">
    <source>
        <dbReference type="Proteomes" id="UP000473681"/>
    </source>
</evidence>
<proteinExistence type="inferred from homology"/>
<dbReference type="Gene3D" id="3.40.50.300">
    <property type="entry name" value="P-loop containing nucleotide triphosphate hydrolases"/>
    <property type="match status" value="1"/>
</dbReference>
<dbReference type="InterPro" id="IPR027417">
    <property type="entry name" value="P-loop_NTPase"/>
</dbReference>
<comment type="similarity">
    <text evidence="2">Belongs to the VirD4/TraG family.</text>
</comment>
<evidence type="ECO:0000256" key="1">
    <source>
        <dbReference type="ARBA" id="ARBA00004651"/>
    </source>
</evidence>
<dbReference type="CDD" id="cd01127">
    <property type="entry name" value="TrwB_TraG_TraD_VirD4"/>
    <property type="match status" value="2"/>
</dbReference>
<evidence type="ECO:0000256" key="2">
    <source>
        <dbReference type="ARBA" id="ARBA00008806"/>
    </source>
</evidence>
<evidence type="ECO:0000256" key="3">
    <source>
        <dbReference type="ARBA" id="ARBA00022475"/>
    </source>
</evidence>
<accession>A0A846JRN9</accession>
<evidence type="ECO:0000256" key="6">
    <source>
        <dbReference type="ARBA" id="ARBA00023136"/>
    </source>
</evidence>
<comment type="caution">
    <text evidence="7">The sequence shown here is derived from an EMBL/GenBank/DDBJ whole genome shotgun (WGS) entry which is preliminary data.</text>
</comment>
<dbReference type="InterPro" id="IPR003688">
    <property type="entry name" value="TraG/VirD4"/>
</dbReference>
<dbReference type="AlphaFoldDB" id="A0A846JRN9"/>
<dbReference type="SUPFAM" id="SSF52540">
    <property type="entry name" value="P-loop containing nucleoside triphosphate hydrolases"/>
    <property type="match status" value="1"/>
</dbReference>
<dbReference type="Pfam" id="PF02534">
    <property type="entry name" value="T4SS-DNA_transf"/>
    <property type="match status" value="1"/>
</dbReference>
<keyword evidence="4" id="KW-0812">Transmembrane</keyword>
<protein>
    <submittedName>
        <fullName evidence="7">Type IV secretory system conjugative DNA transfer family protein</fullName>
    </submittedName>
</protein>
<keyword evidence="3" id="KW-1003">Cell membrane</keyword>
<keyword evidence="5" id="KW-1133">Transmembrane helix</keyword>
<organism evidence="7 8">
    <name type="scientific">Clostridium botulinum</name>
    <dbReference type="NCBI Taxonomy" id="1491"/>
    <lineage>
        <taxon>Bacteria</taxon>
        <taxon>Bacillati</taxon>
        <taxon>Bacillota</taxon>
        <taxon>Clostridia</taxon>
        <taxon>Eubacteriales</taxon>
        <taxon>Clostridiaceae</taxon>
        <taxon>Clostridium</taxon>
    </lineage>
</organism>